<gene>
    <name evidence="1" type="ORF">S01H1_45097</name>
</gene>
<organism evidence="1">
    <name type="scientific">marine sediment metagenome</name>
    <dbReference type="NCBI Taxonomy" id="412755"/>
    <lineage>
        <taxon>unclassified sequences</taxon>
        <taxon>metagenomes</taxon>
        <taxon>ecological metagenomes</taxon>
    </lineage>
</organism>
<dbReference type="AlphaFoldDB" id="X0UGQ6"/>
<reference evidence="1" key="1">
    <citation type="journal article" date="2014" name="Front. Microbiol.">
        <title>High frequency of phylogenetically diverse reductive dehalogenase-homologous genes in deep subseafloor sedimentary metagenomes.</title>
        <authorList>
            <person name="Kawai M."/>
            <person name="Futagami T."/>
            <person name="Toyoda A."/>
            <person name="Takaki Y."/>
            <person name="Nishi S."/>
            <person name="Hori S."/>
            <person name="Arai W."/>
            <person name="Tsubouchi T."/>
            <person name="Morono Y."/>
            <person name="Uchiyama I."/>
            <person name="Ito T."/>
            <person name="Fujiyama A."/>
            <person name="Inagaki F."/>
            <person name="Takami H."/>
        </authorList>
    </citation>
    <scope>NUCLEOTIDE SEQUENCE</scope>
    <source>
        <strain evidence="1">Expedition CK06-06</strain>
    </source>
</reference>
<accession>X0UGQ6</accession>
<proteinExistence type="predicted"/>
<feature type="non-terminal residue" evidence="1">
    <location>
        <position position="64"/>
    </location>
</feature>
<protein>
    <submittedName>
        <fullName evidence="1">Uncharacterized protein</fullName>
    </submittedName>
</protein>
<comment type="caution">
    <text evidence="1">The sequence shown here is derived from an EMBL/GenBank/DDBJ whole genome shotgun (WGS) entry which is preliminary data.</text>
</comment>
<name>X0UGQ6_9ZZZZ</name>
<evidence type="ECO:0000313" key="1">
    <source>
        <dbReference type="EMBL" id="GAF99572.1"/>
    </source>
</evidence>
<dbReference type="EMBL" id="BARS01028795">
    <property type="protein sequence ID" value="GAF99572.1"/>
    <property type="molecule type" value="Genomic_DNA"/>
</dbReference>
<sequence>MGFSIAVYDTWLRRQMPEAILKVVVESGQAELNSAIVNDGFVTAQVFSDLTFDLTNPEATNWAG</sequence>